<keyword evidence="3 7" id="KW-0812">Transmembrane</keyword>
<keyword evidence="4 7" id="KW-1133">Transmembrane helix</keyword>
<evidence type="ECO:0000256" key="2">
    <source>
        <dbReference type="ARBA" id="ARBA00009399"/>
    </source>
</evidence>
<organism evidence="9 10">
    <name type="scientific">Saccharothrix coeruleofusca</name>
    <dbReference type="NCBI Taxonomy" id="33919"/>
    <lineage>
        <taxon>Bacteria</taxon>
        <taxon>Bacillati</taxon>
        <taxon>Actinomycetota</taxon>
        <taxon>Actinomycetes</taxon>
        <taxon>Pseudonocardiales</taxon>
        <taxon>Pseudonocardiaceae</taxon>
        <taxon>Saccharothrix</taxon>
    </lineage>
</organism>
<sequence length="176" mass="17837">MAVDDAPEVSPELSPELSSGLSSETPAGAPAEAAPPATPVPAGGLAQIIRFCLVGGVNTLIDLVGYMALTGLGVNLFVANFASTTAGMSFSFVANKYFTFGGGAPGGAAKQGALFFAFTAFGLWVIQPLVIVAATAAANGLGWPLTGLLAWAPKLAAIGVGLVWNYAAYSRVVFRR</sequence>
<dbReference type="InterPro" id="IPR007267">
    <property type="entry name" value="GtrA_DPMS_TM"/>
</dbReference>
<feature type="transmembrane region" description="Helical" evidence="7">
    <location>
        <begin position="148"/>
        <end position="167"/>
    </location>
</feature>
<reference evidence="9" key="2">
    <citation type="submission" date="2020-09" db="EMBL/GenBank/DDBJ databases">
        <authorList>
            <person name="Sun Q."/>
            <person name="Ohkuma M."/>
        </authorList>
    </citation>
    <scope>NUCLEOTIDE SEQUENCE</scope>
    <source>
        <strain evidence="9">JCM 3313</strain>
    </source>
</reference>
<dbReference type="PANTHER" id="PTHR38459">
    <property type="entry name" value="PROPHAGE BACTOPRENOL-LINKED GLUCOSE TRANSLOCASE HOMOLOG"/>
    <property type="match status" value="1"/>
</dbReference>
<evidence type="ECO:0000313" key="10">
    <source>
        <dbReference type="Proteomes" id="UP000639606"/>
    </source>
</evidence>
<evidence type="ECO:0000259" key="8">
    <source>
        <dbReference type="Pfam" id="PF04138"/>
    </source>
</evidence>
<dbReference type="Pfam" id="PF04138">
    <property type="entry name" value="GtrA_DPMS_TM"/>
    <property type="match status" value="1"/>
</dbReference>
<proteinExistence type="inferred from homology"/>
<protein>
    <recommendedName>
        <fullName evidence="8">GtrA/DPMS transmembrane domain-containing protein</fullName>
    </recommendedName>
</protein>
<accession>A0A918EC55</accession>
<comment type="subcellular location">
    <subcellularLocation>
        <location evidence="1">Membrane</location>
        <topology evidence="1">Multi-pass membrane protein</topology>
    </subcellularLocation>
</comment>
<evidence type="ECO:0000256" key="3">
    <source>
        <dbReference type="ARBA" id="ARBA00022692"/>
    </source>
</evidence>
<feature type="region of interest" description="Disordered" evidence="6">
    <location>
        <begin position="1"/>
        <end position="36"/>
    </location>
</feature>
<feature type="transmembrane region" description="Helical" evidence="7">
    <location>
        <begin position="63"/>
        <end position="93"/>
    </location>
</feature>
<feature type="compositionally biased region" description="Low complexity" evidence="6">
    <location>
        <begin position="8"/>
        <end position="36"/>
    </location>
</feature>
<dbReference type="RefSeq" id="WP_229794950.1">
    <property type="nucleotide sequence ID" value="NZ_BMRG01000001.1"/>
</dbReference>
<evidence type="ECO:0000256" key="4">
    <source>
        <dbReference type="ARBA" id="ARBA00022989"/>
    </source>
</evidence>
<keyword evidence="5 7" id="KW-0472">Membrane</keyword>
<dbReference type="Proteomes" id="UP000639606">
    <property type="component" value="Unassembled WGS sequence"/>
</dbReference>
<feature type="transmembrane region" description="Helical" evidence="7">
    <location>
        <begin position="114"/>
        <end position="136"/>
    </location>
</feature>
<evidence type="ECO:0000313" key="9">
    <source>
        <dbReference type="EMBL" id="GGP37178.1"/>
    </source>
</evidence>
<evidence type="ECO:0000256" key="7">
    <source>
        <dbReference type="SAM" id="Phobius"/>
    </source>
</evidence>
<comment type="similarity">
    <text evidence="2">Belongs to the GtrA family.</text>
</comment>
<keyword evidence="10" id="KW-1185">Reference proteome</keyword>
<dbReference type="PANTHER" id="PTHR38459:SF1">
    <property type="entry name" value="PROPHAGE BACTOPRENOL-LINKED GLUCOSE TRANSLOCASE HOMOLOG"/>
    <property type="match status" value="1"/>
</dbReference>
<comment type="caution">
    <text evidence="9">The sequence shown here is derived from an EMBL/GenBank/DDBJ whole genome shotgun (WGS) entry which is preliminary data.</text>
</comment>
<dbReference type="InterPro" id="IPR051401">
    <property type="entry name" value="GtrA_CellWall_Glycosyl"/>
</dbReference>
<evidence type="ECO:0000256" key="1">
    <source>
        <dbReference type="ARBA" id="ARBA00004141"/>
    </source>
</evidence>
<dbReference type="GO" id="GO:0000271">
    <property type="term" value="P:polysaccharide biosynthetic process"/>
    <property type="evidence" value="ECO:0007669"/>
    <property type="project" value="InterPro"/>
</dbReference>
<gene>
    <name evidence="9" type="ORF">GCM10010185_05650</name>
</gene>
<dbReference type="EMBL" id="BMRG01000001">
    <property type="protein sequence ID" value="GGP37178.1"/>
    <property type="molecule type" value="Genomic_DNA"/>
</dbReference>
<evidence type="ECO:0000256" key="5">
    <source>
        <dbReference type="ARBA" id="ARBA00023136"/>
    </source>
</evidence>
<reference evidence="9" key="1">
    <citation type="journal article" date="2014" name="Int. J. Syst. Evol. Microbiol.">
        <title>Complete genome sequence of Corynebacterium casei LMG S-19264T (=DSM 44701T), isolated from a smear-ripened cheese.</title>
        <authorList>
            <consortium name="US DOE Joint Genome Institute (JGI-PGF)"/>
            <person name="Walter F."/>
            <person name="Albersmeier A."/>
            <person name="Kalinowski J."/>
            <person name="Ruckert C."/>
        </authorList>
    </citation>
    <scope>NUCLEOTIDE SEQUENCE</scope>
    <source>
        <strain evidence="9">JCM 3313</strain>
    </source>
</reference>
<dbReference type="GO" id="GO:0005886">
    <property type="term" value="C:plasma membrane"/>
    <property type="evidence" value="ECO:0007669"/>
    <property type="project" value="TreeGrafter"/>
</dbReference>
<feature type="domain" description="GtrA/DPMS transmembrane" evidence="8">
    <location>
        <begin position="50"/>
        <end position="174"/>
    </location>
</feature>
<name>A0A918EC55_9PSEU</name>
<dbReference type="AlphaFoldDB" id="A0A918EC55"/>
<evidence type="ECO:0000256" key="6">
    <source>
        <dbReference type="SAM" id="MobiDB-lite"/>
    </source>
</evidence>